<dbReference type="GO" id="GO:0003677">
    <property type="term" value="F:DNA binding"/>
    <property type="evidence" value="ECO:0007669"/>
    <property type="project" value="UniProtKB-KW"/>
</dbReference>
<dbReference type="InterPro" id="IPR036390">
    <property type="entry name" value="WH_DNA-bd_sf"/>
</dbReference>
<proteinExistence type="inferred from homology"/>
<dbReference type="PROSITE" id="PS50931">
    <property type="entry name" value="HTH_LYSR"/>
    <property type="match status" value="1"/>
</dbReference>
<protein>
    <submittedName>
        <fullName evidence="6">DNA-binding transcriptional LysR family regulator</fullName>
    </submittedName>
</protein>
<dbReference type="GO" id="GO:0003700">
    <property type="term" value="F:DNA-binding transcription factor activity"/>
    <property type="evidence" value="ECO:0007669"/>
    <property type="project" value="InterPro"/>
</dbReference>
<evidence type="ECO:0000313" key="7">
    <source>
        <dbReference type="Proteomes" id="UP000256845"/>
    </source>
</evidence>
<dbReference type="InterPro" id="IPR005119">
    <property type="entry name" value="LysR_subst-bd"/>
</dbReference>
<dbReference type="FunFam" id="1.10.10.10:FF:000038">
    <property type="entry name" value="Glycine cleavage system transcriptional activator"/>
    <property type="match status" value="1"/>
</dbReference>
<name>A0A3D9HE70_9PROT</name>
<keyword evidence="4" id="KW-0804">Transcription</keyword>
<evidence type="ECO:0000256" key="2">
    <source>
        <dbReference type="ARBA" id="ARBA00023015"/>
    </source>
</evidence>
<dbReference type="InterPro" id="IPR000847">
    <property type="entry name" value="LysR_HTH_N"/>
</dbReference>
<evidence type="ECO:0000259" key="5">
    <source>
        <dbReference type="PROSITE" id="PS50931"/>
    </source>
</evidence>
<dbReference type="PRINTS" id="PR00039">
    <property type="entry name" value="HTHLYSR"/>
</dbReference>
<evidence type="ECO:0000256" key="4">
    <source>
        <dbReference type="ARBA" id="ARBA00023163"/>
    </source>
</evidence>
<dbReference type="Gene3D" id="1.10.10.10">
    <property type="entry name" value="Winged helix-like DNA-binding domain superfamily/Winged helix DNA-binding domain"/>
    <property type="match status" value="1"/>
</dbReference>
<dbReference type="AlphaFoldDB" id="A0A3D9HE70"/>
<dbReference type="InterPro" id="IPR036388">
    <property type="entry name" value="WH-like_DNA-bd_sf"/>
</dbReference>
<feature type="domain" description="HTH lysR-type" evidence="5">
    <location>
        <begin position="11"/>
        <end position="68"/>
    </location>
</feature>
<dbReference type="PANTHER" id="PTHR30537:SF5">
    <property type="entry name" value="HTH-TYPE TRANSCRIPTIONAL ACTIVATOR TTDR-RELATED"/>
    <property type="match status" value="1"/>
</dbReference>
<dbReference type="Gene3D" id="3.40.190.10">
    <property type="entry name" value="Periplasmic binding protein-like II"/>
    <property type="match status" value="2"/>
</dbReference>
<keyword evidence="3 6" id="KW-0238">DNA-binding</keyword>
<evidence type="ECO:0000313" key="6">
    <source>
        <dbReference type="EMBL" id="RED47769.1"/>
    </source>
</evidence>
<reference evidence="6 7" key="1">
    <citation type="submission" date="2018-07" db="EMBL/GenBank/DDBJ databases">
        <title>Genomic Encyclopedia of Type Strains, Phase III (KMG-III): the genomes of soil and plant-associated and newly described type strains.</title>
        <authorList>
            <person name="Whitman W."/>
        </authorList>
    </citation>
    <scope>NUCLEOTIDE SEQUENCE [LARGE SCALE GENOMIC DNA]</scope>
    <source>
        <strain evidence="6 7">CECT 8488</strain>
    </source>
</reference>
<comment type="caution">
    <text evidence="6">The sequence shown here is derived from an EMBL/GenBank/DDBJ whole genome shotgun (WGS) entry which is preliminary data.</text>
</comment>
<comment type="similarity">
    <text evidence="1">Belongs to the LysR transcriptional regulatory family.</text>
</comment>
<dbReference type="SUPFAM" id="SSF46785">
    <property type="entry name" value="Winged helix' DNA-binding domain"/>
    <property type="match status" value="1"/>
</dbReference>
<accession>A0A3D9HE70</accession>
<keyword evidence="7" id="KW-1185">Reference proteome</keyword>
<dbReference type="SUPFAM" id="SSF53850">
    <property type="entry name" value="Periplasmic binding protein-like II"/>
    <property type="match status" value="1"/>
</dbReference>
<dbReference type="EMBL" id="QRDW01000009">
    <property type="protein sequence ID" value="RED47769.1"/>
    <property type="molecule type" value="Genomic_DNA"/>
</dbReference>
<dbReference type="Proteomes" id="UP000256845">
    <property type="component" value="Unassembled WGS sequence"/>
</dbReference>
<dbReference type="Pfam" id="PF03466">
    <property type="entry name" value="LysR_substrate"/>
    <property type="match status" value="1"/>
</dbReference>
<dbReference type="PANTHER" id="PTHR30537">
    <property type="entry name" value="HTH-TYPE TRANSCRIPTIONAL REGULATOR"/>
    <property type="match status" value="1"/>
</dbReference>
<evidence type="ECO:0000256" key="1">
    <source>
        <dbReference type="ARBA" id="ARBA00009437"/>
    </source>
</evidence>
<organism evidence="6 7">
    <name type="scientific">Aestuariispira insulae</name>
    <dbReference type="NCBI Taxonomy" id="1461337"/>
    <lineage>
        <taxon>Bacteria</taxon>
        <taxon>Pseudomonadati</taxon>
        <taxon>Pseudomonadota</taxon>
        <taxon>Alphaproteobacteria</taxon>
        <taxon>Rhodospirillales</taxon>
        <taxon>Kiloniellaceae</taxon>
        <taxon>Aestuariispira</taxon>
    </lineage>
</organism>
<gene>
    <name evidence="6" type="ORF">DFP90_109133</name>
</gene>
<sequence length="310" mass="35296">MVMKSFRHRLPPLNSLMVFEAAARHGNFTAAAKELHVSQAAVSKQIMLLEDHLGVTLFERSGRRVLLTARGQLLQEKVNASFNYLADSVEGITAKQQDRPVLTLSANTATSHFWLSNAINEFYRAHPGHPISFRVITSDLTRDQFSDDVDIALAYDPGTRIGWSMIELFAEELFPVAAPDYLERHPIEGDDPAILFGHDLLDFERIEPNWINWKIWLTRLGQDCQGLQIAKKFNNYTMLIDAAERGQGVTLGARYLLDAKLEQGSLTKVMDVSIQTGRGYFLALNEKRPLTDDLRLVYNWFWQQNENFNN</sequence>
<dbReference type="InterPro" id="IPR058163">
    <property type="entry name" value="LysR-type_TF_proteobact-type"/>
</dbReference>
<keyword evidence="2" id="KW-0805">Transcription regulation</keyword>
<evidence type="ECO:0000256" key="3">
    <source>
        <dbReference type="ARBA" id="ARBA00023125"/>
    </source>
</evidence>
<dbReference type="Pfam" id="PF00126">
    <property type="entry name" value="HTH_1"/>
    <property type="match status" value="1"/>
</dbReference>